<keyword evidence="2" id="KW-1185">Reference proteome</keyword>
<reference evidence="1" key="1">
    <citation type="submission" date="2019-04" db="EMBL/GenBank/DDBJ databases">
        <title>Microbes associate with the intestines of laboratory mice.</title>
        <authorList>
            <person name="Navarre W."/>
            <person name="Wong E."/>
            <person name="Huang K."/>
            <person name="Tropini C."/>
            <person name="Ng K."/>
            <person name="Yu B."/>
        </authorList>
    </citation>
    <scope>NUCLEOTIDE SEQUENCE</scope>
    <source>
        <strain evidence="1">NM09_H32</strain>
    </source>
</reference>
<accession>A0AC61RGH3</accession>
<dbReference type="EMBL" id="SRYG01000001">
    <property type="protein sequence ID" value="TGY67355.1"/>
    <property type="molecule type" value="Genomic_DNA"/>
</dbReference>
<organism evidence="1 2">
    <name type="scientific">Dubosiella muris</name>
    <dbReference type="NCBI Taxonomy" id="3038133"/>
    <lineage>
        <taxon>Bacteria</taxon>
        <taxon>Bacillati</taxon>
        <taxon>Bacillota</taxon>
        <taxon>Erysipelotrichia</taxon>
        <taxon>Erysipelotrichales</taxon>
        <taxon>Erysipelotrichaceae</taxon>
        <taxon>Dubosiella</taxon>
    </lineage>
</organism>
<proteinExistence type="predicted"/>
<evidence type="ECO:0000313" key="2">
    <source>
        <dbReference type="Proteomes" id="UP000308836"/>
    </source>
</evidence>
<sequence>MNAIFERTSVRQYTNKKADPKTIETILKAGCAAPSAVNKQPWELIVVTDPARLAELAKFSPYAVCVQDAAFAVVVCADTNRHFGDAYDVQDLSALSENMLIEAKDLGLGGVWLGGYPETDRVDWLRRYFDLPDSIQPYWVLSFGYPAHDLEPKQKWDPARIHWETFEK</sequence>
<dbReference type="Proteomes" id="UP000308836">
    <property type="component" value="Unassembled WGS sequence"/>
</dbReference>
<evidence type="ECO:0000313" key="1">
    <source>
        <dbReference type="EMBL" id="TGY67355.1"/>
    </source>
</evidence>
<name>A0AC61RGH3_9FIRM</name>
<comment type="caution">
    <text evidence="1">The sequence shown here is derived from an EMBL/GenBank/DDBJ whole genome shotgun (WGS) entry which is preliminary data.</text>
</comment>
<protein>
    <submittedName>
        <fullName evidence="1">Nitroreductase family protein</fullName>
    </submittedName>
</protein>
<gene>
    <name evidence="1" type="ORF">E5336_00860</name>
</gene>